<dbReference type="InterPro" id="IPR003593">
    <property type="entry name" value="AAA+_ATPase"/>
</dbReference>
<comment type="similarity">
    <text evidence="10 11">Belongs to the ABC transporter superfamily. ABCF family. Uup subfamily.</text>
</comment>
<dbReference type="InterPro" id="IPR003439">
    <property type="entry name" value="ABC_transporter-like_ATP-bd"/>
</dbReference>
<evidence type="ECO:0000256" key="6">
    <source>
        <dbReference type="ARBA" id="ARBA00022840"/>
    </source>
</evidence>
<dbReference type="PANTHER" id="PTHR42855">
    <property type="entry name" value="ABC TRANSPORTER ATP-BINDING SUBUNIT"/>
    <property type="match status" value="1"/>
</dbReference>
<name>A0A919E7W6_9PROT</name>
<dbReference type="InterPro" id="IPR051309">
    <property type="entry name" value="ABCF_ATPase"/>
</dbReference>
<dbReference type="Proteomes" id="UP000630923">
    <property type="component" value="Unassembled WGS sequence"/>
</dbReference>
<feature type="domain" description="ABC transporter" evidence="12">
    <location>
        <begin position="285"/>
        <end position="511"/>
    </location>
</feature>
<evidence type="ECO:0000313" key="13">
    <source>
        <dbReference type="EMBL" id="GHF22442.1"/>
    </source>
</evidence>
<dbReference type="PANTHER" id="PTHR42855:SF1">
    <property type="entry name" value="ABC TRANSPORTER DOMAIN-CONTAINING PROTEIN"/>
    <property type="match status" value="1"/>
</dbReference>
<feature type="domain" description="ABC transporter" evidence="12">
    <location>
        <begin position="6"/>
        <end position="218"/>
    </location>
</feature>
<sequence length="603" mass="66519">MAPPILSLRSIMLHWGSNPVLDNLEMHIGATDRLCLIGRNGAGKSTLLKVVAGIIQADGGERWVQPGTSVAYLPQEPDASGYATLKDYIVGGLPGDEQDQTYRADILIEDLQVVGDADPSTASGGELRRAALARTLIGEPDLLLLDEPTNHLDVATIEWLEGYLKNWQGAMVLISHDRKFLNTLSSACIWLDRGIIRRMDDSFDKFEGWQEKVLENEALEAKKLDKLIKEETRWSVEGISARRTRNQGRLRRLYALREDRASQVKDKGSVSISMSGGEKSGARVIEAKGISKAYDGRQLFSDFSVKINRGDRVGFIGPNGVGKSTLLNILTGRTEPDAGSVRLGSNLQPLFIDQKRSDLKDDMTVKEAMAGNAGDWVHIGGETKHVMTYMKEFLFDPSVANTPVSALSGGERNRLLLAANFAKPSNLLVLDEPTNDLDMDTLDLLQEVLSDYDGTILLVSHDRDFLDRLVTSSIVLEGDGTATEYAGGYSDYRVQKALSDKAAAPEPVRQSAKVTSIKDAPQKKATKLSYKDQRELDTLPAEVEALSMQISQTEAELADPDFYGRDPVGFDKKSKHLVTLQETLDAKEMRWLELEEQKENLAK</sequence>
<dbReference type="GO" id="GO:0005737">
    <property type="term" value="C:cytoplasm"/>
    <property type="evidence" value="ECO:0007669"/>
    <property type="project" value="UniProtKB-SubCell"/>
</dbReference>
<evidence type="ECO:0000256" key="1">
    <source>
        <dbReference type="ARBA" id="ARBA00022490"/>
    </source>
</evidence>
<dbReference type="HAMAP" id="MF_00848">
    <property type="entry name" value="Uup"/>
    <property type="match status" value="1"/>
</dbReference>
<keyword evidence="6 11" id="KW-0067">ATP-binding</keyword>
<evidence type="ECO:0000256" key="11">
    <source>
        <dbReference type="HAMAP-Rule" id="MF_00848"/>
    </source>
</evidence>
<keyword evidence="13" id="KW-0648">Protein biosynthesis</keyword>
<dbReference type="Gene3D" id="3.40.50.300">
    <property type="entry name" value="P-loop containing nucleotide triphosphate hydrolases"/>
    <property type="match status" value="2"/>
</dbReference>
<evidence type="ECO:0000256" key="9">
    <source>
        <dbReference type="ARBA" id="ARBA00049360"/>
    </source>
</evidence>
<keyword evidence="1 11" id="KW-0963">Cytoplasm</keyword>
<evidence type="ECO:0000256" key="10">
    <source>
        <dbReference type="ARBA" id="ARBA00061478"/>
    </source>
</evidence>
<dbReference type="GO" id="GO:0005524">
    <property type="term" value="F:ATP binding"/>
    <property type="evidence" value="ECO:0007669"/>
    <property type="project" value="UniProtKB-UniRule"/>
</dbReference>
<dbReference type="PROSITE" id="PS00211">
    <property type="entry name" value="ABC_TRANSPORTER_1"/>
    <property type="match status" value="1"/>
</dbReference>
<keyword evidence="4 11" id="KW-0227">DNA damage</keyword>
<feature type="binding site" evidence="11">
    <location>
        <begin position="38"/>
        <end position="45"/>
    </location>
    <ligand>
        <name>ATP</name>
        <dbReference type="ChEBI" id="CHEBI:30616"/>
        <label>1</label>
    </ligand>
</feature>
<dbReference type="GO" id="GO:0006281">
    <property type="term" value="P:DNA repair"/>
    <property type="evidence" value="ECO:0007669"/>
    <property type="project" value="UniProtKB-KW"/>
</dbReference>
<organism evidence="13 14">
    <name type="scientific">Kordiimonas sediminis</name>
    <dbReference type="NCBI Taxonomy" id="1735581"/>
    <lineage>
        <taxon>Bacteria</taxon>
        <taxon>Pseudomonadati</taxon>
        <taxon>Pseudomonadota</taxon>
        <taxon>Alphaproteobacteria</taxon>
        <taxon>Kordiimonadales</taxon>
        <taxon>Kordiimonadaceae</taxon>
        <taxon>Kordiimonas</taxon>
    </lineage>
</organism>
<dbReference type="InterPro" id="IPR017871">
    <property type="entry name" value="ABC_transporter-like_CS"/>
</dbReference>
<keyword evidence="5 11" id="KW-0378">Hydrolase</keyword>
<evidence type="ECO:0000256" key="4">
    <source>
        <dbReference type="ARBA" id="ARBA00022763"/>
    </source>
</evidence>
<reference evidence="13" key="1">
    <citation type="journal article" date="2014" name="Int. J. Syst. Evol. Microbiol.">
        <title>Complete genome sequence of Corynebacterium casei LMG S-19264T (=DSM 44701T), isolated from a smear-ripened cheese.</title>
        <authorList>
            <consortium name="US DOE Joint Genome Institute (JGI-PGF)"/>
            <person name="Walter F."/>
            <person name="Albersmeier A."/>
            <person name="Kalinowski J."/>
            <person name="Ruckert C."/>
        </authorList>
    </citation>
    <scope>NUCLEOTIDE SEQUENCE</scope>
    <source>
        <strain evidence="13">KCTC 42590</strain>
    </source>
</reference>
<keyword evidence="8 11" id="KW-0234">DNA repair</keyword>
<gene>
    <name evidence="11" type="primary">uup</name>
    <name evidence="13" type="ORF">GCM10017044_15890</name>
</gene>
<comment type="function">
    <text evidence="11">Probably plays a role in ribosome assembly or function. May be involved in resolution of branched DNA intermediates that result from template switching in postreplication gaps. Binds DNA and has ATPase activity.</text>
</comment>
<comment type="subcellular location">
    <subcellularLocation>
        <location evidence="11">Cytoplasm</location>
    </subcellularLocation>
    <text evidence="11">Associates with ribosomes.</text>
</comment>
<accession>A0A919E7W6</accession>
<keyword evidence="3 11" id="KW-0547">Nucleotide-binding</keyword>
<dbReference type="SMART" id="SM00382">
    <property type="entry name" value="AAA"/>
    <property type="match status" value="2"/>
</dbReference>
<dbReference type="Gene3D" id="1.10.287.380">
    <property type="entry name" value="Valyl-tRNA synthetase, C-terminal domain"/>
    <property type="match status" value="1"/>
</dbReference>
<dbReference type="GO" id="GO:0016887">
    <property type="term" value="F:ATP hydrolysis activity"/>
    <property type="evidence" value="ECO:0007669"/>
    <property type="project" value="UniProtKB-UniRule"/>
</dbReference>
<keyword evidence="14" id="KW-1185">Reference proteome</keyword>
<protein>
    <recommendedName>
        <fullName evidence="11">ATP-binding protein Uup</fullName>
        <ecNumber evidence="11">3.6.1.-</ecNumber>
    </recommendedName>
</protein>
<dbReference type="AlphaFoldDB" id="A0A919E7W6"/>
<evidence type="ECO:0000313" key="14">
    <source>
        <dbReference type="Proteomes" id="UP000630923"/>
    </source>
</evidence>
<dbReference type="Pfam" id="PF16326">
    <property type="entry name" value="ABC_tran_CTD"/>
    <property type="match status" value="1"/>
</dbReference>
<dbReference type="EMBL" id="BNCI01000002">
    <property type="protein sequence ID" value="GHF22442.1"/>
    <property type="molecule type" value="Genomic_DNA"/>
</dbReference>
<dbReference type="RefSeq" id="WP_191251753.1">
    <property type="nucleotide sequence ID" value="NZ_BNCI01000002.1"/>
</dbReference>
<dbReference type="FunFam" id="3.40.50.300:FF:000309">
    <property type="entry name" value="ABC transporter ATP-binding protein"/>
    <property type="match status" value="1"/>
</dbReference>
<reference evidence="13" key="2">
    <citation type="submission" date="2020-09" db="EMBL/GenBank/DDBJ databases">
        <authorList>
            <person name="Sun Q."/>
            <person name="Kim S."/>
        </authorList>
    </citation>
    <scope>NUCLEOTIDE SEQUENCE</scope>
    <source>
        <strain evidence="13">KCTC 42590</strain>
    </source>
</reference>
<evidence type="ECO:0000259" key="12">
    <source>
        <dbReference type="PROSITE" id="PS50893"/>
    </source>
</evidence>
<evidence type="ECO:0000256" key="3">
    <source>
        <dbReference type="ARBA" id="ARBA00022741"/>
    </source>
</evidence>
<comment type="catalytic activity">
    <reaction evidence="9 11">
        <text>ATP + H2O = ADP + phosphate + H(+)</text>
        <dbReference type="Rhea" id="RHEA:13065"/>
        <dbReference type="ChEBI" id="CHEBI:15377"/>
        <dbReference type="ChEBI" id="CHEBI:15378"/>
        <dbReference type="ChEBI" id="CHEBI:30616"/>
        <dbReference type="ChEBI" id="CHEBI:43474"/>
        <dbReference type="ChEBI" id="CHEBI:456216"/>
    </reaction>
</comment>
<dbReference type="EC" id="3.6.1.-" evidence="11"/>
<dbReference type="Pfam" id="PF00005">
    <property type="entry name" value="ABC_tran"/>
    <property type="match status" value="2"/>
</dbReference>
<evidence type="ECO:0000256" key="5">
    <source>
        <dbReference type="ARBA" id="ARBA00022801"/>
    </source>
</evidence>
<evidence type="ECO:0000256" key="8">
    <source>
        <dbReference type="ARBA" id="ARBA00023204"/>
    </source>
</evidence>
<dbReference type="PROSITE" id="PS50893">
    <property type="entry name" value="ABC_TRANSPORTER_2"/>
    <property type="match status" value="2"/>
</dbReference>
<dbReference type="GO" id="GO:0003677">
    <property type="term" value="F:DNA binding"/>
    <property type="evidence" value="ECO:0007669"/>
    <property type="project" value="UniProtKB-UniRule"/>
</dbReference>
<keyword evidence="7 11" id="KW-0238">DNA-binding</keyword>
<dbReference type="GO" id="GO:0003746">
    <property type="term" value="F:translation elongation factor activity"/>
    <property type="evidence" value="ECO:0007669"/>
    <property type="project" value="UniProtKB-KW"/>
</dbReference>
<keyword evidence="2 11" id="KW-0677">Repeat</keyword>
<dbReference type="InterPro" id="IPR027417">
    <property type="entry name" value="P-loop_NTPase"/>
</dbReference>
<comment type="caution">
    <text evidence="13">The sequence shown here is derived from an EMBL/GenBank/DDBJ whole genome shotgun (WGS) entry which is preliminary data.</text>
</comment>
<proteinExistence type="inferred from homology"/>
<evidence type="ECO:0000256" key="2">
    <source>
        <dbReference type="ARBA" id="ARBA00022737"/>
    </source>
</evidence>
<dbReference type="SUPFAM" id="SSF52540">
    <property type="entry name" value="P-loop containing nucleoside triphosphate hydrolases"/>
    <property type="match status" value="2"/>
</dbReference>
<dbReference type="InterPro" id="IPR032524">
    <property type="entry name" value="ABC_tran_C"/>
</dbReference>
<dbReference type="InterPro" id="IPR037118">
    <property type="entry name" value="Val-tRNA_synth_C_sf"/>
</dbReference>
<dbReference type="CDD" id="cd03221">
    <property type="entry name" value="ABCF_EF-3"/>
    <property type="match status" value="2"/>
</dbReference>
<feature type="binding site" evidence="11">
    <location>
        <begin position="317"/>
        <end position="324"/>
    </location>
    <ligand>
        <name>ATP</name>
        <dbReference type="ChEBI" id="CHEBI:30616"/>
        <label>2</label>
    </ligand>
</feature>
<dbReference type="InterPro" id="IPR043686">
    <property type="entry name" value="Uup"/>
</dbReference>
<keyword evidence="13" id="KW-0251">Elongation factor</keyword>
<evidence type="ECO:0000256" key="7">
    <source>
        <dbReference type="ARBA" id="ARBA00023125"/>
    </source>
</evidence>
<dbReference type="GO" id="GO:0043022">
    <property type="term" value="F:ribosome binding"/>
    <property type="evidence" value="ECO:0007669"/>
    <property type="project" value="UniProtKB-UniRule"/>
</dbReference>